<feature type="compositionally biased region" description="Low complexity" evidence="4">
    <location>
        <begin position="1258"/>
        <end position="1271"/>
    </location>
</feature>
<dbReference type="OMA" id="QTNAYAG"/>
<feature type="compositionally biased region" description="Polar residues" evidence="4">
    <location>
        <begin position="1199"/>
        <end position="1253"/>
    </location>
</feature>
<evidence type="ECO:0000256" key="1">
    <source>
        <dbReference type="ARBA" id="ARBA00022690"/>
    </source>
</evidence>
<feature type="compositionally biased region" description="Polar residues" evidence="4">
    <location>
        <begin position="1468"/>
        <end position="1480"/>
    </location>
</feature>
<feature type="compositionally biased region" description="Polar residues" evidence="4">
    <location>
        <begin position="799"/>
        <end position="809"/>
    </location>
</feature>
<evidence type="ECO:0000256" key="4">
    <source>
        <dbReference type="SAM" id="MobiDB-lite"/>
    </source>
</evidence>
<evidence type="ECO:0000256" key="5">
    <source>
        <dbReference type="SAM" id="SignalP"/>
    </source>
</evidence>
<keyword evidence="2" id="KW-0722">Serine protease inhibitor</keyword>
<feature type="region of interest" description="Disordered" evidence="4">
    <location>
        <begin position="469"/>
        <end position="555"/>
    </location>
</feature>
<evidence type="ECO:0000313" key="7">
    <source>
        <dbReference type="EMBL" id="EFN81638.1"/>
    </source>
</evidence>
<feature type="region of interest" description="Disordered" evidence="4">
    <location>
        <begin position="35"/>
        <end position="77"/>
    </location>
</feature>
<feature type="region of interest" description="Disordered" evidence="4">
    <location>
        <begin position="1429"/>
        <end position="1480"/>
    </location>
</feature>
<dbReference type="EMBL" id="GL449978">
    <property type="protein sequence ID" value="EFN81638.1"/>
    <property type="molecule type" value="Genomic_DNA"/>
</dbReference>
<dbReference type="PANTHER" id="PTHR11461">
    <property type="entry name" value="SERINE PROTEASE INHIBITOR, SERPIN"/>
    <property type="match status" value="1"/>
</dbReference>
<feature type="region of interest" description="Disordered" evidence="4">
    <location>
        <begin position="723"/>
        <end position="748"/>
    </location>
</feature>
<feature type="compositionally biased region" description="Basic and acidic residues" evidence="4">
    <location>
        <begin position="1403"/>
        <end position="1412"/>
    </location>
</feature>
<feature type="compositionally biased region" description="Polar residues" evidence="4">
    <location>
        <begin position="1053"/>
        <end position="1073"/>
    </location>
</feature>
<feature type="compositionally biased region" description="Polar residues" evidence="4">
    <location>
        <begin position="1343"/>
        <end position="1364"/>
    </location>
</feature>
<keyword evidence="1" id="KW-0646">Protease inhibitor</keyword>
<sequence length="1953" mass="208408">MLPQRLRWLLPALIVSWMHLQLAAASPVHDERSSHVSASAFGPSVATSTMTRQDYNKRRHPPDGKNDTQSGHKLVASPAGLLRPDKFQFYTYNDKGDMITRQMTVQEIQGLIAAGGADHVAMDRQEPQKADDVLTGGKKVMDVVQKVQNVLKSALDKPPILTGSVPKIPEHANVEWSNILPSILSGEADAISPSGNEPPRKSTTERTEAGSGITEYISPGGSVSAGIKTNATSSNPAKPAAQSDVQTSAYGGFANNVGHNERPQYIHYPQQTPPAGAFSEKPMIPVPVITLTEQKLSTLQSAVTESPVFQMLSVIPVGTTESAHHQQDQTVNPTANAASQTEVASQTEHFVELALSKVPDTSTSSQPPSSAAQLVNTPNRQTTADHDDKASVGASTVMYLMTTPGVSTTSSSAVDIKQTAGYNGPGEAMTSENNTKPFVSKPSFALGVSKEPEVNGTRDDEKIISQTNIVTSQPLSHASEAPKPEDTPDETVLHSHSPSTFSVSKTETSTVPNSPDTDGLNTSFSRVTEKSPVNSITPTYTKDHLRPTETQSSVSMEPLPTQLIDSFSSVMSQISEAKPPILPLSSTGRLPELTIVNVSYDQRHNVSDDSIKDSLINADIRYDTLTMPLGIHQEKVEHVGSQPTVLTTVAARLPPLNIVTRIPGFSTVKFTTSTQRPTAMATDKVSIMKAGMNNVSLRPSHAASSTTEAMEGDGVAANNNVAATSSANVKSTDTTTSRSTTSKSTTSSPVWVQLEKIQNVSLENLTESPATLGTVTVADAILQKHTPDGASSPEGFFSSPVTSPTLDATKTQSSTSAFVDMSTSLKRPTPTKEYFDYTLMNVNLSDPVSAVDQVLSIAPLPSSTPTVEQISLPDDTSSLTASELASGLIAGFASSTSERSPIEELGGGPIVKNASSASTARPTVLSDRVTKPVGTTQGVTETHKQTMAINVTANRQEAVTQTSTRPTLVTSPVKSSTAESSTLTKEQGLTWNDKNISTTRPAKLPNANERIDDSTEVPSSFLLGDSASTGSSKADVGPSTVGVVTASPERLSTANIAVRPSNKNQTLPHASSNQDKKDNREKVKTTEAPVVRTDVASESSTPAKVASVVADGGDTRNRNSSVHIGGGSKVETSGEKNQSFASASLTTQQSIVVHQNLSSHVADSVNDTKSELHAGSAEHRSNVTADAGAANITFSSAKLPAGNSSSSTLAQNASRVSNATTPEKMKGSTTPMAPYATTKNRTTVTSRPLQSTNKTDHNVNSSTVTSSSDHSAVQEAVHTDRPIIKVATQSSSSGNMERPSRPSLANGTNSPKPADKTSSPSDKNMPPQRTTQSTPMEKPVASESPSRNTSTSQMNEQSNNTESKPASLKHSENSAKPDVTRPPSPMSNGPARPAVLKPTVSHKPLEKSDVSKTEANVNSEEKWTLISQQVPPAVTKLPKPSKPLKPLRKPPFNPNESDNVRAPGADSQAHQQDDPSQTMLPQSVLPLDASQGASGLDVTVKHTSADIVNFAKLCNELAFNFWVSTNKGLSTARSLALSPFGMTSLLAMIFLGARGPTSDQMNEVLGLDDVATFNPHLVFQNITDTVSLARGQGIANAAFVRELFADKMKVRKLMPFYKEQAQQFYEGLVAEVNFATISDLVRRRTNLLIRKQTGGRIKDFVKTNTVPLRSPLAALSANVFQTDCNTSLTSSVGRDGELYFAVSPAVRQRRLVPVPATTWRSGVLAGYEPSIDATAVALGGSDRLVSTIFVLPGQQGHTAPGDTLDRLEQRLVRSAFRDGTWNKLLKVLIPRSGLELQVPKFSHRSVVNATAALKRMGLDELFSGNADFKGINGVGHRLHLADVLQMNLFSTCGDENILSGRHHVETYPGSPLRRRVEDIDGGLGHVTEDDVSSSQEEHTSSLHAGRLPREKRQISTTSERPRLKLDRPFLYFVRHNPSGIILHMGRFNPRLLP</sequence>
<dbReference type="InterPro" id="IPR042185">
    <property type="entry name" value="Serpin_sf_2"/>
</dbReference>
<dbReference type="Gene3D" id="2.30.39.10">
    <property type="entry name" value="Alpha-1-antitrypsin, domain 1"/>
    <property type="match status" value="2"/>
</dbReference>
<evidence type="ECO:0000313" key="8">
    <source>
        <dbReference type="Proteomes" id="UP000008237"/>
    </source>
</evidence>
<dbReference type="Gene3D" id="3.30.497.10">
    <property type="entry name" value="Antithrombin, subunit I, domain 2"/>
    <property type="match status" value="1"/>
</dbReference>
<feature type="compositionally biased region" description="Polar residues" evidence="4">
    <location>
        <begin position="954"/>
        <end position="1000"/>
    </location>
</feature>
<feature type="region of interest" description="Disordered" evidence="4">
    <location>
        <begin position="321"/>
        <end position="390"/>
    </location>
</feature>
<dbReference type="GO" id="GO:0005615">
    <property type="term" value="C:extracellular space"/>
    <property type="evidence" value="ECO:0007669"/>
    <property type="project" value="InterPro"/>
</dbReference>
<dbReference type="STRING" id="610380.E2BRP4"/>
<dbReference type="InterPro" id="IPR000215">
    <property type="entry name" value="Serpin_fam"/>
</dbReference>
<dbReference type="PANTHER" id="PTHR11461:SF372">
    <property type="entry name" value="ACCESSORY GLAND PROTEIN ACP76A-RELATED"/>
    <property type="match status" value="1"/>
</dbReference>
<dbReference type="InParanoid" id="E2BRP4"/>
<feature type="compositionally biased region" description="Basic and acidic residues" evidence="4">
    <location>
        <begin position="1074"/>
        <end position="1085"/>
    </location>
</feature>
<feature type="compositionally biased region" description="Basic and acidic residues" evidence="4">
    <location>
        <begin position="198"/>
        <end position="208"/>
    </location>
</feature>
<proteinExistence type="inferred from homology"/>
<feature type="region of interest" description="Disordered" evidence="4">
    <location>
        <begin position="786"/>
        <end position="809"/>
    </location>
</feature>
<name>E2BRP4_HARSA</name>
<organism evidence="8">
    <name type="scientific">Harpegnathos saltator</name>
    <name type="common">Jerdon's jumping ant</name>
    <dbReference type="NCBI Taxonomy" id="610380"/>
    <lineage>
        <taxon>Eukaryota</taxon>
        <taxon>Metazoa</taxon>
        <taxon>Ecdysozoa</taxon>
        <taxon>Arthropoda</taxon>
        <taxon>Hexapoda</taxon>
        <taxon>Insecta</taxon>
        <taxon>Pterygota</taxon>
        <taxon>Neoptera</taxon>
        <taxon>Endopterygota</taxon>
        <taxon>Hymenoptera</taxon>
        <taxon>Apocrita</taxon>
        <taxon>Aculeata</taxon>
        <taxon>Formicoidea</taxon>
        <taxon>Formicidae</taxon>
        <taxon>Ponerinae</taxon>
        <taxon>Ponerini</taxon>
        <taxon>Harpegnathos</taxon>
    </lineage>
</organism>
<dbReference type="InterPro" id="IPR023796">
    <property type="entry name" value="Serpin_dom"/>
</dbReference>
<feature type="compositionally biased region" description="Basic and acidic residues" evidence="4">
    <location>
        <begin position="1907"/>
        <end position="1919"/>
    </location>
</feature>
<feature type="compositionally biased region" description="Polar residues" evidence="4">
    <location>
        <begin position="328"/>
        <end position="348"/>
    </location>
</feature>
<dbReference type="SUPFAM" id="SSF56574">
    <property type="entry name" value="Serpins"/>
    <property type="match status" value="1"/>
</dbReference>
<dbReference type="FunCoup" id="E2BRP4">
    <property type="interactions" value="32"/>
</dbReference>
<feature type="compositionally biased region" description="Polar residues" evidence="4">
    <location>
        <begin position="1303"/>
        <end position="1335"/>
    </location>
</feature>
<feature type="region of interest" description="Disordered" evidence="4">
    <location>
        <begin position="1883"/>
        <end position="1919"/>
    </location>
</feature>
<feature type="compositionally biased region" description="Polar residues" evidence="4">
    <location>
        <begin position="227"/>
        <end position="236"/>
    </location>
</feature>
<dbReference type="GO" id="GO:0004867">
    <property type="term" value="F:serine-type endopeptidase inhibitor activity"/>
    <property type="evidence" value="ECO:0007669"/>
    <property type="project" value="UniProtKB-KW"/>
</dbReference>
<feature type="region of interest" description="Disordered" evidence="4">
    <location>
        <begin position="1199"/>
        <end position="1417"/>
    </location>
</feature>
<feature type="compositionally biased region" description="Polar residues" evidence="4">
    <location>
        <begin position="494"/>
        <end position="540"/>
    </location>
</feature>
<dbReference type="InterPro" id="IPR042178">
    <property type="entry name" value="Serpin_sf_1"/>
</dbReference>
<comment type="similarity">
    <text evidence="3">Belongs to the serpin family.</text>
</comment>
<dbReference type="InterPro" id="IPR036186">
    <property type="entry name" value="Serpin_sf"/>
</dbReference>
<feature type="compositionally biased region" description="Low complexity" evidence="4">
    <location>
        <begin position="361"/>
        <end position="373"/>
    </location>
</feature>
<feature type="compositionally biased region" description="Basic and acidic residues" evidence="4">
    <location>
        <begin position="1369"/>
        <end position="1379"/>
    </location>
</feature>
<evidence type="ECO:0000256" key="3">
    <source>
        <dbReference type="RuleBase" id="RU000411"/>
    </source>
</evidence>
<dbReference type="Proteomes" id="UP000008237">
    <property type="component" value="Unassembled WGS sequence"/>
</dbReference>
<feature type="region of interest" description="Disordered" evidence="4">
    <location>
        <begin position="187"/>
        <end position="244"/>
    </location>
</feature>
<evidence type="ECO:0000256" key="2">
    <source>
        <dbReference type="ARBA" id="ARBA00022900"/>
    </source>
</evidence>
<accession>E2BRP4</accession>
<dbReference type="Pfam" id="PF00079">
    <property type="entry name" value="Serpin"/>
    <property type="match status" value="1"/>
</dbReference>
<feature type="domain" description="Serpin" evidence="6">
    <location>
        <begin position="1521"/>
        <end position="1949"/>
    </location>
</feature>
<evidence type="ECO:0000259" key="6">
    <source>
        <dbReference type="SMART" id="SM00093"/>
    </source>
</evidence>
<protein>
    <submittedName>
        <fullName evidence="7">Serpin B6</fullName>
    </submittedName>
</protein>
<feature type="signal peptide" evidence="5">
    <location>
        <begin position="1"/>
        <end position="25"/>
    </location>
</feature>
<feature type="chain" id="PRO_5003158386" evidence="5">
    <location>
        <begin position="26"/>
        <end position="1953"/>
    </location>
</feature>
<dbReference type="OrthoDB" id="1063785at2759"/>
<gene>
    <name evidence="7" type="ORF">EAI_05427</name>
</gene>
<keyword evidence="8" id="KW-1185">Reference proteome</keyword>
<reference evidence="7 8" key="1">
    <citation type="journal article" date="2010" name="Science">
        <title>Genomic comparison of the ants Camponotus floridanus and Harpegnathos saltator.</title>
        <authorList>
            <person name="Bonasio R."/>
            <person name="Zhang G."/>
            <person name="Ye C."/>
            <person name="Mutti N.S."/>
            <person name="Fang X."/>
            <person name="Qin N."/>
            <person name="Donahue G."/>
            <person name="Yang P."/>
            <person name="Li Q."/>
            <person name="Li C."/>
            <person name="Zhang P."/>
            <person name="Huang Z."/>
            <person name="Berger S.L."/>
            <person name="Reinberg D."/>
            <person name="Wang J."/>
            <person name="Liebig J."/>
        </authorList>
    </citation>
    <scope>NUCLEOTIDE SEQUENCE [LARGE SCALE GENOMIC DNA]</scope>
    <source>
        <strain evidence="7 8">R22 G/1</strain>
    </source>
</reference>
<feature type="region of interest" description="Disordered" evidence="4">
    <location>
        <begin position="954"/>
        <end position="1041"/>
    </location>
</feature>
<dbReference type="PROSITE" id="PS00284">
    <property type="entry name" value="SERPIN"/>
    <property type="match status" value="1"/>
</dbReference>
<feature type="region of interest" description="Disordered" evidence="4">
    <location>
        <begin position="1053"/>
        <end position="1135"/>
    </location>
</feature>
<dbReference type="SMART" id="SM00093">
    <property type="entry name" value="SERPIN"/>
    <property type="match status" value="1"/>
</dbReference>
<keyword evidence="5" id="KW-0732">Signal</keyword>
<dbReference type="InterPro" id="IPR023795">
    <property type="entry name" value="Serpin_CS"/>
</dbReference>